<accession>A0A9Q4C5T8</accession>
<dbReference type="Gene3D" id="3.90.1070.10">
    <property type="match status" value="1"/>
</dbReference>
<evidence type="ECO:0000256" key="3">
    <source>
        <dbReference type="ARBA" id="ARBA00022842"/>
    </source>
</evidence>
<dbReference type="AlphaFoldDB" id="A0A9Q4C5T8"/>
<reference evidence="7" key="1">
    <citation type="submission" date="2022-09" db="EMBL/GenBank/DDBJ databases">
        <title>Haloadaptaus new haloarchaeum isolated from saline soil.</title>
        <authorList>
            <person name="Duran-Viseras A."/>
            <person name="Sanchez-Porro C."/>
            <person name="Ventosa A."/>
        </authorList>
    </citation>
    <scope>NUCLEOTIDE SEQUENCE</scope>
    <source>
        <strain evidence="7">F3-133</strain>
    </source>
</reference>
<dbReference type="Gene3D" id="3.40.50.1000">
    <property type="entry name" value="HAD superfamily/HAD-like"/>
    <property type="match status" value="1"/>
</dbReference>
<evidence type="ECO:0000256" key="1">
    <source>
        <dbReference type="ARBA" id="ARBA00022723"/>
    </source>
</evidence>
<comment type="function">
    <text evidence="5">Catalyzes the dephosphorylation of 2-phosphoglycolate.</text>
</comment>
<comment type="catalytic activity">
    <reaction evidence="5">
        <text>2-phosphoglycolate + H2O = glycolate + phosphate</text>
        <dbReference type="Rhea" id="RHEA:14369"/>
        <dbReference type="ChEBI" id="CHEBI:15377"/>
        <dbReference type="ChEBI" id="CHEBI:29805"/>
        <dbReference type="ChEBI" id="CHEBI:43474"/>
        <dbReference type="ChEBI" id="CHEBI:58033"/>
        <dbReference type="EC" id="3.1.3.18"/>
    </reaction>
</comment>
<evidence type="ECO:0000313" key="8">
    <source>
        <dbReference type="Proteomes" id="UP001149411"/>
    </source>
</evidence>
<sequence length="222" mass="23920">MRLAVDIDGTLTRGDGSGALDPSVFEPLRAVETVVVCTGKVLPNANALCTYVGIEPNAVAETGGVTYADGDVRFHVPDEDLEGFVEEYAPDGDLGWEGTDLVNRWRETEVAVSLDRSKDEVKRVAERHGLEVLDTGYAYHVKSPDVDKGQGLVAVADRLGFDPSEFVAIGDSENDVGTFDRAGVSYAVANADETAREAAEFVTEASYSRGFIEAVERERDRG</sequence>
<gene>
    <name evidence="7" type="ORF">EGH25_08965</name>
</gene>
<feature type="binding site" evidence="5">
    <location>
        <position position="8"/>
    </location>
    <ligand>
        <name>Mg(2+)</name>
        <dbReference type="ChEBI" id="CHEBI:18420"/>
    </ligand>
</feature>
<keyword evidence="1 5" id="KW-0479">Metal-binding</keyword>
<comment type="caution">
    <text evidence="7">The sequence shown here is derived from an EMBL/GenBank/DDBJ whole genome shotgun (WGS) entry which is preliminary data.</text>
</comment>
<dbReference type="NCBIfam" id="TIGR01482">
    <property type="entry name" value="SPP-subfamily"/>
    <property type="match status" value="1"/>
</dbReference>
<feature type="active site" description="Nucleophile" evidence="5">
    <location>
        <position position="6"/>
    </location>
</feature>
<dbReference type="GO" id="GO:0008967">
    <property type="term" value="F:phosphoglycolate phosphatase activity"/>
    <property type="evidence" value="ECO:0007669"/>
    <property type="project" value="UniProtKB-UniRule"/>
</dbReference>
<feature type="binding site" evidence="5">
    <location>
        <position position="175"/>
    </location>
    <ligand>
        <name>Mg(2+)</name>
        <dbReference type="ChEBI" id="CHEBI:18420"/>
    </ligand>
</feature>
<dbReference type="Pfam" id="PF08282">
    <property type="entry name" value="Hydrolase_3"/>
    <property type="match status" value="1"/>
</dbReference>
<dbReference type="Proteomes" id="UP001149411">
    <property type="component" value="Unassembled WGS sequence"/>
</dbReference>
<keyword evidence="3 5" id="KW-0460">Magnesium</keyword>
<keyword evidence="8" id="KW-1185">Reference proteome</keyword>
<dbReference type="GO" id="GO:0000287">
    <property type="term" value="F:magnesium ion binding"/>
    <property type="evidence" value="ECO:0007669"/>
    <property type="project" value="InterPro"/>
</dbReference>
<dbReference type="NCBIfam" id="TIGR01487">
    <property type="entry name" value="Pglycolate_arch"/>
    <property type="match status" value="1"/>
</dbReference>
<dbReference type="RefSeq" id="WP_266087771.1">
    <property type="nucleotide sequence ID" value="NZ_RKLV01000008.1"/>
</dbReference>
<organism evidence="7 8">
    <name type="scientific">Halorutilus salinus</name>
    <dbReference type="NCBI Taxonomy" id="2487751"/>
    <lineage>
        <taxon>Archaea</taxon>
        <taxon>Methanobacteriati</taxon>
        <taxon>Methanobacteriota</taxon>
        <taxon>Stenosarchaea group</taxon>
        <taxon>Halobacteria</taxon>
        <taxon>Halorutilales</taxon>
        <taxon>Halorutilaceae</taxon>
        <taxon>Halorutilus</taxon>
    </lineage>
</organism>
<dbReference type="InterPro" id="IPR006379">
    <property type="entry name" value="HAD-SF_hydro_IIB"/>
</dbReference>
<dbReference type="NCBIfam" id="TIGR01484">
    <property type="entry name" value="HAD-SF-IIB"/>
    <property type="match status" value="1"/>
</dbReference>
<evidence type="ECO:0000313" key="7">
    <source>
        <dbReference type="EMBL" id="MCX2819479.1"/>
    </source>
</evidence>
<feature type="binding site" evidence="5">
    <location>
        <position position="148"/>
    </location>
    <ligand>
        <name>substrate</name>
    </ligand>
</feature>
<dbReference type="CDD" id="cd01427">
    <property type="entry name" value="HAD_like"/>
    <property type="match status" value="1"/>
</dbReference>
<proteinExistence type="inferred from homology"/>
<evidence type="ECO:0000256" key="4">
    <source>
        <dbReference type="ARBA" id="ARBA00023277"/>
    </source>
</evidence>
<feature type="binding site" evidence="5">
    <location>
        <position position="171"/>
    </location>
    <ligand>
        <name>Mg(2+)</name>
        <dbReference type="ChEBI" id="CHEBI:18420"/>
    </ligand>
</feature>
<keyword evidence="2 5" id="KW-0378">Hydrolase</keyword>
<keyword evidence="4 5" id="KW-0119">Carbohydrate metabolism</keyword>
<dbReference type="HAMAP" id="MF_01419">
    <property type="entry name" value="GPH_hydrolase_arch"/>
    <property type="match status" value="1"/>
</dbReference>
<comment type="similarity">
    <text evidence="5">Belongs to the archaeal SPP-like hydrolase family.</text>
</comment>
<evidence type="ECO:0000256" key="6">
    <source>
        <dbReference type="NCBIfam" id="TIGR01487"/>
    </source>
</evidence>
<dbReference type="EC" id="3.1.3.18" evidence="5 6"/>
<comment type="cofactor">
    <cofactor evidence="5">
        <name>Mg(2+)</name>
        <dbReference type="ChEBI" id="CHEBI:18420"/>
    </cofactor>
</comment>
<dbReference type="PANTHER" id="PTHR10000">
    <property type="entry name" value="PHOSPHOSERINE PHOSPHATASE"/>
    <property type="match status" value="1"/>
</dbReference>
<dbReference type="InterPro" id="IPR036412">
    <property type="entry name" value="HAD-like_sf"/>
</dbReference>
<dbReference type="SUPFAM" id="SSF56784">
    <property type="entry name" value="HAD-like"/>
    <property type="match status" value="1"/>
</dbReference>
<name>A0A9Q4C5T8_9EURY</name>
<evidence type="ECO:0000256" key="5">
    <source>
        <dbReference type="HAMAP-Rule" id="MF_01419"/>
    </source>
</evidence>
<dbReference type="InterPro" id="IPR006382">
    <property type="entry name" value="PGPase"/>
</dbReference>
<dbReference type="InterPro" id="IPR023214">
    <property type="entry name" value="HAD_sf"/>
</dbReference>
<dbReference type="PANTHER" id="PTHR10000:SF8">
    <property type="entry name" value="HAD SUPERFAMILY HYDROLASE-LIKE, TYPE 3"/>
    <property type="match status" value="1"/>
</dbReference>
<feature type="binding site" evidence="5">
    <location>
        <position position="6"/>
    </location>
    <ligand>
        <name>Mg(2+)</name>
        <dbReference type="ChEBI" id="CHEBI:18420"/>
    </ligand>
</feature>
<dbReference type="GO" id="GO:0005829">
    <property type="term" value="C:cytosol"/>
    <property type="evidence" value="ECO:0007669"/>
    <property type="project" value="TreeGrafter"/>
</dbReference>
<dbReference type="EMBL" id="RKLV01000008">
    <property type="protein sequence ID" value="MCX2819479.1"/>
    <property type="molecule type" value="Genomic_DNA"/>
</dbReference>
<evidence type="ECO:0000256" key="2">
    <source>
        <dbReference type="ARBA" id="ARBA00022801"/>
    </source>
</evidence>
<protein>
    <recommendedName>
        <fullName evidence="5 6">Phosphoglycolate phosphatase</fullName>
        <shortName evidence="5">PGP</shortName>
        <shortName evidence="5">PGPase</shortName>
        <ecNumber evidence="5 6">3.1.3.18</ecNumber>
    </recommendedName>
</protein>